<accession>A0A0K0NKX3</accession>
<dbReference type="GeneID" id="26516885"/>
<organism evidence="2 3">
    <name type="scientific">Gordonia phage GMA3</name>
    <dbReference type="NCBI Taxonomy" id="1647284"/>
    <lineage>
        <taxon>Viruses</taxon>
        <taxon>Duplodnaviria</taxon>
        <taxon>Heunggongvirae</taxon>
        <taxon>Uroviricota</taxon>
        <taxon>Caudoviricetes</taxon>
        <taxon>Gamtrevirus</taxon>
        <taxon>Gamtrevirus GMA3</taxon>
    </lineage>
</organism>
<evidence type="ECO:0000313" key="2">
    <source>
        <dbReference type="EMBL" id="AKL88192.1"/>
    </source>
</evidence>
<protein>
    <submittedName>
        <fullName evidence="2">Putative tail assembly protein</fullName>
    </submittedName>
</protein>
<dbReference type="RefSeq" id="YP_009188582.1">
    <property type="nucleotide sequence ID" value="NC_028668.1"/>
</dbReference>
<feature type="compositionally biased region" description="Basic and acidic residues" evidence="1">
    <location>
        <begin position="252"/>
        <end position="269"/>
    </location>
</feature>
<gene>
    <name evidence="2" type="ORF">GMA3_15</name>
</gene>
<evidence type="ECO:0000313" key="3">
    <source>
        <dbReference type="Proteomes" id="UP000204451"/>
    </source>
</evidence>
<sequence>MTAPQGTTDITSLDYGKTAEQIAADKNAAEQGFQSTRPVFVDYWGKDITKKFYFPGQEDVPEEYKQYIEYKPMTEGARARFQKKTNRGVVIESSTQNARMGMDPAGDRKALFEESVVDWKFAKGQTLVDFSFRKFMEWYEGANPKIVDDLEREIRENNEWMLNELSSEAIQKEIDSLYERKAEAEKREAREADFDSQAQRFVKGEEVPNPDPRIVAFMMCESMKWNHLPIAGGIYDQDPVLMTSFMTIFSERSKHQAAEAKKREREAKKKPSSGSRRASRPASSRKR</sequence>
<keyword evidence="3" id="KW-1185">Reference proteome</keyword>
<evidence type="ECO:0000256" key="1">
    <source>
        <dbReference type="SAM" id="MobiDB-lite"/>
    </source>
</evidence>
<dbReference type="EMBL" id="KR063279">
    <property type="protein sequence ID" value="AKL88192.1"/>
    <property type="molecule type" value="Genomic_DNA"/>
</dbReference>
<feature type="region of interest" description="Disordered" evidence="1">
    <location>
        <begin position="252"/>
        <end position="287"/>
    </location>
</feature>
<dbReference type="OrthoDB" id="30797at10239"/>
<dbReference type="Proteomes" id="UP000204451">
    <property type="component" value="Segment"/>
</dbReference>
<feature type="compositionally biased region" description="Basic residues" evidence="1">
    <location>
        <begin position="277"/>
        <end position="287"/>
    </location>
</feature>
<reference evidence="2 3" key="1">
    <citation type="journal article" date="2015" name="PLoS ONE">
        <title>Lysis to Kill: Evaluation of the Lytic Abilities, and Genomics of Nine Bacteriophages Infective for Gordonia spp. and Their Potential Use in Activated Sludge Foam Biocontrol.</title>
        <authorList>
            <person name="Dyson Z.A."/>
            <person name="Tucci J."/>
            <person name="Seviour R.J."/>
            <person name="Petrovski S."/>
        </authorList>
    </citation>
    <scope>NUCLEOTIDE SEQUENCE [LARGE SCALE GENOMIC DNA]</scope>
</reference>
<name>A0A0K0NKX3_9CAUD</name>
<dbReference type="KEGG" id="vg:26516885"/>
<proteinExistence type="predicted"/>